<comment type="caution">
    <text evidence="7">The sequence shown here is derived from an EMBL/GenBank/DDBJ whole genome shotgun (WGS) entry which is preliminary data.</text>
</comment>
<evidence type="ECO:0000256" key="5">
    <source>
        <dbReference type="SAM" id="SignalP"/>
    </source>
</evidence>
<dbReference type="GO" id="GO:0005576">
    <property type="term" value="C:extracellular region"/>
    <property type="evidence" value="ECO:0007669"/>
    <property type="project" value="TreeGrafter"/>
</dbReference>
<dbReference type="RefSeq" id="WP_168884994.1">
    <property type="nucleotide sequence ID" value="NZ_JABAIL010000011.1"/>
</dbReference>
<dbReference type="CDD" id="cd04080">
    <property type="entry name" value="CBM6_cellulase-like"/>
    <property type="match status" value="1"/>
</dbReference>
<feature type="chain" id="PRO_5031147740" evidence="5">
    <location>
        <begin position="20"/>
        <end position="585"/>
    </location>
</feature>
<dbReference type="SUPFAM" id="SSF49785">
    <property type="entry name" value="Galactose-binding domain-like"/>
    <property type="match status" value="1"/>
</dbReference>
<protein>
    <submittedName>
        <fullName evidence="7">Cellulase family glycosylhydrolase</fullName>
    </submittedName>
</protein>
<dbReference type="InterPro" id="IPR001547">
    <property type="entry name" value="Glyco_hydro_5"/>
</dbReference>
<dbReference type="InterPro" id="IPR006584">
    <property type="entry name" value="Cellulose-bd_IV"/>
</dbReference>
<keyword evidence="2 4" id="KW-0378">Hydrolase</keyword>
<sequence length="585" mass="67430">MKRIIILLSLLTYCQLAWSQGFLRTERTNIINDEGNVLLRSIGTGNWMIQEGYMMQSTGANINTHTQFREKLEEQIGKRKTAKFYDAWLENHFTKADLDSMKAWGFNSVRVALHYKWFTLPIEEEKEVKGTLTNTWLDKGFAMTDQLLEWCEANEMYLILDMHGAPGGQGKDANISDYDTDKPSLWESKENQDKLTALWIKLADRYKDNIWIGGYDLINEPNWGFNGSGSANGCGCSENDQIWDLHERLIQAIRTVDQNHIVYVSGNCWGNTYAGFENHSLKDVDDNMVITFHKYWNYNSDVSVQGWLEMREKFQLPLWMSEAGENSNTWFSDCIALFEFNNIGWSWWPVKKSRVNNILKVDTPQSYKDLLAAWEKGEDLSKKETYNAVMEYMESHKNENCIVAPDVIYAMMGQSTTNLTSPYTSHKINTPILFADYDMGRNRYAYFDHVSADYHVDTHKERAVWNSGYSYRNDGVDIGIENDATYVGWTEDGEWLKYTIQIASSGVYSIEVNYSAEEHDGALELTKNHIVLGEAILPKNGKPFDWRTVEMKNISLSEGNNELVFKIKKGGIHLKDFVIKKAKEL</sequence>
<dbReference type="SUPFAM" id="SSF51445">
    <property type="entry name" value="(Trans)glycosidases"/>
    <property type="match status" value="1"/>
</dbReference>
<feature type="signal peptide" evidence="5">
    <location>
        <begin position="1"/>
        <end position="19"/>
    </location>
</feature>
<dbReference type="InterPro" id="IPR050386">
    <property type="entry name" value="Glycosyl_hydrolase_5"/>
</dbReference>
<evidence type="ECO:0000313" key="8">
    <source>
        <dbReference type="Proteomes" id="UP000585050"/>
    </source>
</evidence>
<dbReference type="Proteomes" id="UP000585050">
    <property type="component" value="Unassembled WGS sequence"/>
</dbReference>
<feature type="domain" description="CBM6" evidence="6">
    <location>
        <begin position="456"/>
        <end position="580"/>
    </location>
</feature>
<dbReference type="PANTHER" id="PTHR31297:SF13">
    <property type="entry name" value="PUTATIVE-RELATED"/>
    <property type="match status" value="1"/>
</dbReference>
<comment type="similarity">
    <text evidence="4">Belongs to the glycosyl hydrolase 5 (cellulase A) family.</text>
</comment>
<evidence type="ECO:0000313" key="7">
    <source>
        <dbReference type="EMBL" id="NLR94281.1"/>
    </source>
</evidence>
<evidence type="ECO:0000256" key="3">
    <source>
        <dbReference type="ARBA" id="ARBA00023295"/>
    </source>
</evidence>
<dbReference type="Gene3D" id="3.20.20.80">
    <property type="entry name" value="Glycosidases"/>
    <property type="match status" value="1"/>
</dbReference>
<dbReference type="Pfam" id="PF00150">
    <property type="entry name" value="Cellulase"/>
    <property type="match status" value="1"/>
</dbReference>
<dbReference type="GO" id="GO:0009251">
    <property type="term" value="P:glucan catabolic process"/>
    <property type="evidence" value="ECO:0007669"/>
    <property type="project" value="TreeGrafter"/>
</dbReference>
<name>A0A7X8SQ61_9BACT</name>
<dbReference type="Pfam" id="PF03422">
    <property type="entry name" value="CBM_6"/>
    <property type="match status" value="1"/>
</dbReference>
<evidence type="ECO:0000256" key="2">
    <source>
        <dbReference type="ARBA" id="ARBA00022801"/>
    </source>
</evidence>
<dbReference type="InterPro" id="IPR008979">
    <property type="entry name" value="Galactose-bd-like_sf"/>
</dbReference>
<dbReference type="GO" id="GO:0030246">
    <property type="term" value="F:carbohydrate binding"/>
    <property type="evidence" value="ECO:0007669"/>
    <property type="project" value="InterPro"/>
</dbReference>
<keyword evidence="3 4" id="KW-0326">Glycosidase</keyword>
<proteinExistence type="inferred from homology"/>
<keyword evidence="1 5" id="KW-0732">Signal</keyword>
<dbReference type="EMBL" id="JABAIL010000011">
    <property type="protein sequence ID" value="NLR94281.1"/>
    <property type="molecule type" value="Genomic_DNA"/>
</dbReference>
<dbReference type="PROSITE" id="PS51175">
    <property type="entry name" value="CBM6"/>
    <property type="match status" value="1"/>
</dbReference>
<dbReference type="InterPro" id="IPR017853">
    <property type="entry name" value="GH"/>
</dbReference>
<evidence type="ECO:0000259" key="6">
    <source>
        <dbReference type="PROSITE" id="PS51175"/>
    </source>
</evidence>
<reference evidence="7 8" key="1">
    <citation type="submission" date="2020-04" db="EMBL/GenBank/DDBJ databases">
        <title>Flammeovirga sp. SR4, a novel species isolated from seawater.</title>
        <authorList>
            <person name="Wang X."/>
        </authorList>
    </citation>
    <scope>NUCLEOTIDE SEQUENCE [LARGE SCALE GENOMIC DNA]</scope>
    <source>
        <strain evidence="7 8">SR4</strain>
    </source>
</reference>
<keyword evidence="8" id="KW-1185">Reference proteome</keyword>
<dbReference type="PANTHER" id="PTHR31297">
    <property type="entry name" value="GLUCAN ENDO-1,6-BETA-GLUCOSIDASE B"/>
    <property type="match status" value="1"/>
</dbReference>
<dbReference type="GO" id="GO:0008422">
    <property type="term" value="F:beta-glucosidase activity"/>
    <property type="evidence" value="ECO:0007669"/>
    <property type="project" value="TreeGrafter"/>
</dbReference>
<evidence type="ECO:0000256" key="1">
    <source>
        <dbReference type="ARBA" id="ARBA00022729"/>
    </source>
</evidence>
<dbReference type="InterPro" id="IPR005084">
    <property type="entry name" value="CBM6"/>
</dbReference>
<dbReference type="GO" id="GO:0009986">
    <property type="term" value="C:cell surface"/>
    <property type="evidence" value="ECO:0007669"/>
    <property type="project" value="TreeGrafter"/>
</dbReference>
<gene>
    <name evidence="7" type="ORF">HGP29_23965</name>
</gene>
<dbReference type="Gene3D" id="2.60.120.260">
    <property type="entry name" value="Galactose-binding domain-like"/>
    <property type="match status" value="1"/>
</dbReference>
<accession>A0A7X8SQ61</accession>
<organism evidence="7 8">
    <name type="scientific">Flammeovirga agarivorans</name>
    <dbReference type="NCBI Taxonomy" id="2726742"/>
    <lineage>
        <taxon>Bacteria</taxon>
        <taxon>Pseudomonadati</taxon>
        <taxon>Bacteroidota</taxon>
        <taxon>Cytophagia</taxon>
        <taxon>Cytophagales</taxon>
        <taxon>Flammeovirgaceae</taxon>
        <taxon>Flammeovirga</taxon>
    </lineage>
</organism>
<dbReference type="SMART" id="SM00606">
    <property type="entry name" value="CBD_IV"/>
    <property type="match status" value="1"/>
</dbReference>
<dbReference type="AlphaFoldDB" id="A0A7X8SQ61"/>
<evidence type="ECO:0000256" key="4">
    <source>
        <dbReference type="RuleBase" id="RU361153"/>
    </source>
</evidence>